<dbReference type="Proteomes" id="UP000824055">
    <property type="component" value="Unassembled WGS sequence"/>
</dbReference>
<dbReference type="EMBL" id="DXBE01000054">
    <property type="protein sequence ID" value="HIZ69708.1"/>
    <property type="molecule type" value="Genomic_DNA"/>
</dbReference>
<name>A0A9D2FZA9_9BACT</name>
<dbReference type="GO" id="GO:0016192">
    <property type="term" value="P:vesicle-mediated transport"/>
    <property type="evidence" value="ECO:0007669"/>
    <property type="project" value="UniProtKB-ARBA"/>
</dbReference>
<accession>A0A9D2FZA9</accession>
<comment type="caution">
    <text evidence="4">The sequence shown here is derived from an EMBL/GenBank/DDBJ whole genome shotgun (WGS) entry which is preliminary data.</text>
</comment>
<dbReference type="Pfam" id="PF09295">
    <property type="entry name" value="ChAPs"/>
    <property type="match status" value="1"/>
</dbReference>
<evidence type="ECO:0000313" key="5">
    <source>
        <dbReference type="Proteomes" id="UP000824055"/>
    </source>
</evidence>
<keyword evidence="2 3" id="KW-0802">TPR repeat</keyword>
<organism evidence="4 5">
    <name type="scientific">Candidatus Prevotella avicola</name>
    <dbReference type="NCBI Taxonomy" id="2838738"/>
    <lineage>
        <taxon>Bacteria</taxon>
        <taxon>Pseudomonadati</taxon>
        <taxon>Bacteroidota</taxon>
        <taxon>Bacteroidia</taxon>
        <taxon>Bacteroidales</taxon>
        <taxon>Prevotellaceae</taxon>
        <taxon>Prevotella</taxon>
    </lineage>
</organism>
<protein>
    <submittedName>
        <fullName evidence="4">Tetratricopeptide repeat protein</fullName>
    </submittedName>
</protein>
<reference evidence="4" key="1">
    <citation type="journal article" date="2021" name="PeerJ">
        <title>Extensive microbial diversity within the chicken gut microbiome revealed by metagenomics and culture.</title>
        <authorList>
            <person name="Gilroy R."/>
            <person name="Ravi A."/>
            <person name="Getino M."/>
            <person name="Pursley I."/>
            <person name="Horton D.L."/>
            <person name="Alikhan N.F."/>
            <person name="Baker D."/>
            <person name="Gharbi K."/>
            <person name="Hall N."/>
            <person name="Watson M."/>
            <person name="Adriaenssens E.M."/>
            <person name="Foster-Nyarko E."/>
            <person name="Jarju S."/>
            <person name="Secka A."/>
            <person name="Antonio M."/>
            <person name="Oren A."/>
            <person name="Chaudhuri R.R."/>
            <person name="La Ragione R."/>
            <person name="Hildebrand F."/>
            <person name="Pallen M.J."/>
        </authorList>
    </citation>
    <scope>NUCLEOTIDE SEQUENCE</scope>
    <source>
        <strain evidence="4">ChiHecec3B27-8219</strain>
    </source>
</reference>
<dbReference type="PANTHER" id="PTHR44943">
    <property type="entry name" value="CELLULOSE SYNTHASE OPERON PROTEIN C"/>
    <property type="match status" value="1"/>
</dbReference>
<evidence type="ECO:0000256" key="2">
    <source>
        <dbReference type="ARBA" id="ARBA00022803"/>
    </source>
</evidence>
<dbReference type="InterPro" id="IPR015374">
    <property type="entry name" value="ChAPs"/>
</dbReference>
<evidence type="ECO:0000256" key="1">
    <source>
        <dbReference type="ARBA" id="ARBA00022737"/>
    </source>
</evidence>
<sequence>MLLFLVAIPLGAIPIGGKADSLSVNDNRRFDYFFMEACSQQAQGNYAAAFDLFEHAKKINPQAAEVYYNMAPYYMSMGKDSVALASILKAASLNPDNATYQERVAEHYLNAKNYPAAITTYEKLYQQDHSNTEILRTLLQLYQIDNQYEEMLHTLNRLETQEGESEEITLSKMRVYEMMDDKKAAYNVLHSLVEKHPNDFLYRIMLGNWLMQNNRQKEAYHYFNDVLKEDPDNASALASLYDYYTEMGDKEQAGRLMTRILSSTKTDQDTKITLLRQYLSGKDVSATDSTEVLRLFDLALSTPQPNADIAEFKASYMYLKKMPEDSLYAAFQKVVDLAPDNAQARLQLVLSHWNKQEYDKVIGLCLPAQEY</sequence>
<dbReference type="InterPro" id="IPR011990">
    <property type="entry name" value="TPR-like_helical_dom_sf"/>
</dbReference>
<dbReference type="Gene3D" id="1.25.40.10">
    <property type="entry name" value="Tetratricopeptide repeat domain"/>
    <property type="match status" value="2"/>
</dbReference>
<dbReference type="SMART" id="SM00028">
    <property type="entry name" value="TPR"/>
    <property type="match status" value="4"/>
</dbReference>
<feature type="repeat" description="TPR" evidence="3">
    <location>
        <begin position="64"/>
        <end position="97"/>
    </location>
</feature>
<dbReference type="InterPro" id="IPR051685">
    <property type="entry name" value="Ycf3/AcsC/BcsC/TPR_MFPF"/>
</dbReference>
<dbReference type="GO" id="GO:0005737">
    <property type="term" value="C:cytoplasm"/>
    <property type="evidence" value="ECO:0007669"/>
    <property type="project" value="UniProtKB-ARBA"/>
</dbReference>
<proteinExistence type="predicted"/>
<dbReference type="PANTHER" id="PTHR44943:SF8">
    <property type="entry name" value="TPR REPEAT-CONTAINING PROTEIN MJ0263"/>
    <property type="match status" value="1"/>
</dbReference>
<dbReference type="GO" id="GO:0032991">
    <property type="term" value="C:protein-containing complex"/>
    <property type="evidence" value="ECO:0007669"/>
    <property type="project" value="UniProtKB-ARBA"/>
</dbReference>
<feature type="non-terminal residue" evidence="4">
    <location>
        <position position="371"/>
    </location>
</feature>
<evidence type="ECO:0000313" key="4">
    <source>
        <dbReference type="EMBL" id="HIZ69708.1"/>
    </source>
</evidence>
<dbReference type="SUPFAM" id="SSF48452">
    <property type="entry name" value="TPR-like"/>
    <property type="match status" value="1"/>
</dbReference>
<dbReference type="PROSITE" id="PS50005">
    <property type="entry name" value="TPR"/>
    <property type="match status" value="1"/>
</dbReference>
<reference evidence="4" key="2">
    <citation type="submission" date="2021-04" db="EMBL/GenBank/DDBJ databases">
        <authorList>
            <person name="Gilroy R."/>
        </authorList>
    </citation>
    <scope>NUCLEOTIDE SEQUENCE</scope>
    <source>
        <strain evidence="4">ChiHecec3B27-8219</strain>
    </source>
</reference>
<dbReference type="GO" id="GO:0012505">
    <property type="term" value="C:endomembrane system"/>
    <property type="evidence" value="ECO:0007669"/>
    <property type="project" value="UniProtKB-ARBA"/>
</dbReference>
<evidence type="ECO:0000256" key="3">
    <source>
        <dbReference type="PROSITE-ProRule" id="PRU00339"/>
    </source>
</evidence>
<dbReference type="InterPro" id="IPR019734">
    <property type="entry name" value="TPR_rpt"/>
</dbReference>
<keyword evidence="1" id="KW-0677">Repeat</keyword>
<gene>
    <name evidence="4" type="ORF">H9966_07510</name>
</gene>
<dbReference type="AlphaFoldDB" id="A0A9D2FZA9"/>